<evidence type="ECO:0000313" key="1">
    <source>
        <dbReference type="EMBL" id="ABW00971.1"/>
    </source>
</evidence>
<dbReference type="EMBL" id="CP000852">
    <property type="protein sequence ID" value="ABW00971.1"/>
    <property type="molecule type" value="Genomic_DNA"/>
</dbReference>
<keyword evidence="2" id="KW-1185">Reference proteome</keyword>
<gene>
    <name evidence="1" type="ordered locus">Cmaq_0118</name>
</gene>
<dbReference type="Proteomes" id="UP000001137">
    <property type="component" value="Chromosome"/>
</dbReference>
<sequence>MGIFIKGPHKYTNELRYGLGKLAMSQCLGRILTYYFTWILRISA</sequence>
<protein>
    <submittedName>
        <fullName evidence="1">Uncharacterized protein</fullName>
    </submittedName>
</protein>
<reference evidence="1 2" key="1">
    <citation type="submission" date="2007-10" db="EMBL/GenBank/DDBJ databases">
        <title>Complete sequence of Caldivirga maquilingensis IC-167.</title>
        <authorList>
            <consortium name="US DOE Joint Genome Institute"/>
            <person name="Copeland A."/>
            <person name="Lucas S."/>
            <person name="Lapidus A."/>
            <person name="Barry K."/>
            <person name="Glavina del Rio T."/>
            <person name="Dalin E."/>
            <person name="Tice H."/>
            <person name="Pitluck S."/>
            <person name="Saunders E."/>
            <person name="Brettin T."/>
            <person name="Bruce D."/>
            <person name="Detter J.C."/>
            <person name="Han C."/>
            <person name="Schmutz J."/>
            <person name="Larimer F."/>
            <person name="Land M."/>
            <person name="Hauser L."/>
            <person name="Kyrpides N."/>
            <person name="Ivanova N."/>
            <person name="Biddle J.F."/>
            <person name="Zhang Z."/>
            <person name="Fitz-Gibbon S.T."/>
            <person name="Lowe T.M."/>
            <person name="Saltikov C."/>
            <person name="House C.H."/>
            <person name="Richardson P."/>
        </authorList>
    </citation>
    <scope>NUCLEOTIDE SEQUENCE [LARGE SCALE GENOMIC DNA]</scope>
    <source>
        <strain evidence="2">ATCC 700844 / DSM 13496 / JCM 10307 / IC-167</strain>
    </source>
</reference>
<dbReference type="HOGENOM" id="CLU_3210573_0_0_2"/>
<dbReference type="AlphaFoldDB" id="A8MA39"/>
<organism evidence="1 2">
    <name type="scientific">Caldivirga maquilingensis (strain ATCC 700844 / DSM 13496 / JCM 10307 / IC-167)</name>
    <dbReference type="NCBI Taxonomy" id="397948"/>
    <lineage>
        <taxon>Archaea</taxon>
        <taxon>Thermoproteota</taxon>
        <taxon>Thermoprotei</taxon>
        <taxon>Thermoproteales</taxon>
        <taxon>Thermoproteaceae</taxon>
        <taxon>Caldivirga</taxon>
    </lineage>
</organism>
<evidence type="ECO:0000313" key="2">
    <source>
        <dbReference type="Proteomes" id="UP000001137"/>
    </source>
</evidence>
<accession>A8MA39</accession>
<proteinExistence type="predicted"/>
<name>A8MA39_CALMQ</name>
<dbReference type="KEGG" id="cma:Cmaq_0118"/>